<dbReference type="Gene3D" id="1.20.1050.10">
    <property type="match status" value="1"/>
</dbReference>
<comment type="caution">
    <text evidence="3">The sequence shown here is derived from an EMBL/GenBank/DDBJ whole genome shotgun (WGS) entry which is preliminary data.</text>
</comment>
<dbReference type="FunFam" id="1.20.1050.10:FF:000030">
    <property type="entry name" value="Glutathione S-transferase S1"/>
    <property type="match status" value="1"/>
</dbReference>
<gene>
    <name evidence="3" type="primary">GST</name>
    <name evidence="3" type="ORF">SPIL2461_LOCUS2508</name>
</gene>
<dbReference type="CDD" id="cd03192">
    <property type="entry name" value="GST_C_Sigma_like"/>
    <property type="match status" value="1"/>
</dbReference>
<dbReference type="PANTHER" id="PTHR11571:SF150">
    <property type="entry name" value="GLUTATHIONE S-TRANSFERASE"/>
    <property type="match status" value="1"/>
</dbReference>
<dbReference type="InterPro" id="IPR004045">
    <property type="entry name" value="Glutathione_S-Trfase_N"/>
</dbReference>
<accession>A0A812JUF0</accession>
<evidence type="ECO:0000259" key="1">
    <source>
        <dbReference type="PROSITE" id="PS50404"/>
    </source>
</evidence>
<dbReference type="PROSITE" id="PS50404">
    <property type="entry name" value="GST_NTER"/>
    <property type="match status" value="1"/>
</dbReference>
<evidence type="ECO:0000313" key="4">
    <source>
        <dbReference type="Proteomes" id="UP000649617"/>
    </source>
</evidence>
<proteinExistence type="predicted"/>
<name>A0A812JUF0_SYMPI</name>
<dbReference type="InterPro" id="IPR010987">
    <property type="entry name" value="Glutathione-S-Trfase_C-like"/>
</dbReference>
<dbReference type="InterPro" id="IPR050213">
    <property type="entry name" value="GST_superfamily"/>
</dbReference>
<feature type="non-terminal residue" evidence="3">
    <location>
        <position position="194"/>
    </location>
</feature>
<dbReference type="PROSITE" id="PS50405">
    <property type="entry name" value="GST_CTER"/>
    <property type="match status" value="1"/>
</dbReference>
<dbReference type="GO" id="GO:0004364">
    <property type="term" value="F:glutathione transferase activity"/>
    <property type="evidence" value="ECO:0007669"/>
    <property type="project" value="TreeGrafter"/>
</dbReference>
<protein>
    <submittedName>
        <fullName evidence="3">GST protein</fullName>
    </submittedName>
</protein>
<dbReference type="InterPro" id="IPR036249">
    <property type="entry name" value="Thioredoxin-like_sf"/>
</dbReference>
<dbReference type="AlphaFoldDB" id="A0A812JUF0"/>
<reference evidence="3" key="1">
    <citation type="submission" date="2021-02" db="EMBL/GenBank/DDBJ databases">
        <authorList>
            <person name="Dougan E. K."/>
            <person name="Rhodes N."/>
            <person name="Thang M."/>
            <person name="Chan C."/>
        </authorList>
    </citation>
    <scope>NUCLEOTIDE SEQUENCE</scope>
</reference>
<evidence type="ECO:0000313" key="3">
    <source>
        <dbReference type="EMBL" id="CAE7214529.1"/>
    </source>
</evidence>
<keyword evidence="4" id="KW-1185">Reference proteome</keyword>
<dbReference type="SUPFAM" id="SSF47616">
    <property type="entry name" value="GST C-terminal domain-like"/>
    <property type="match status" value="1"/>
</dbReference>
<dbReference type="InterPro" id="IPR040079">
    <property type="entry name" value="Glutathione_S-Trfase"/>
</dbReference>
<dbReference type="Gene3D" id="3.40.30.10">
    <property type="entry name" value="Glutaredoxin"/>
    <property type="match status" value="1"/>
</dbReference>
<evidence type="ECO:0000259" key="2">
    <source>
        <dbReference type="PROSITE" id="PS50405"/>
    </source>
</evidence>
<dbReference type="EMBL" id="CAJNIZ010002784">
    <property type="protein sequence ID" value="CAE7214529.1"/>
    <property type="molecule type" value="Genomic_DNA"/>
</dbReference>
<organism evidence="3 4">
    <name type="scientific">Symbiodinium pilosum</name>
    <name type="common">Dinoflagellate</name>
    <dbReference type="NCBI Taxonomy" id="2952"/>
    <lineage>
        <taxon>Eukaryota</taxon>
        <taxon>Sar</taxon>
        <taxon>Alveolata</taxon>
        <taxon>Dinophyceae</taxon>
        <taxon>Suessiales</taxon>
        <taxon>Symbiodiniaceae</taxon>
        <taxon>Symbiodinium</taxon>
    </lineage>
</organism>
<dbReference type="SUPFAM" id="SSF52833">
    <property type="entry name" value="Thioredoxin-like"/>
    <property type="match status" value="1"/>
</dbReference>
<dbReference type="InterPro" id="IPR036282">
    <property type="entry name" value="Glutathione-S-Trfase_C_sf"/>
</dbReference>
<dbReference type="OrthoDB" id="422574at2759"/>
<dbReference type="Pfam" id="PF14497">
    <property type="entry name" value="GST_C_3"/>
    <property type="match status" value="1"/>
</dbReference>
<feature type="domain" description="GST C-terminal" evidence="2">
    <location>
        <begin position="70"/>
        <end position="194"/>
    </location>
</feature>
<dbReference type="SFLD" id="SFLDS00019">
    <property type="entry name" value="Glutathione_Transferase_(cytos"/>
    <property type="match status" value="1"/>
</dbReference>
<feature type="domain" description="GST N-terminal" evidence="1">
    <location>
        <begin position="1"/>
        <end position="68"/>
    </location>
</feature>
<dbReference type="PANTHER" id="PTHR11571">
    <property type="entry name" value="GLUTATHIONE S-TRANSFERASE"/>
    <property type="match status" value="1"/>
</dbReference>
<dbReference type="GO" id="GO:0006749">
    <property type="term" value="P:glutathione metabolic process"/>
    <property type="evidence" value="ECO:0007669"/>
    <property type="project" value="TreeGrafter"/>
</dbReference>
<dbReference type="InterPro" id="IPR004046">
    <property type="entry name" value="GST_C"/>
</dbReference>
<dbReference type="Proteomes" id="UP000649617">
    <property type="component" value="Unassembled WGS sequence"/>
</dbReference>
<sequence>DNRYPLAFGSGVPGDFATVQRKEFDDDKASGKLDIALGKVPILHVGDFSLPQSKAIERYVARKVGMMGDNEEEEALVDAMAEHVRDINDAYNRKGLFFMKDEEKKAELQKKWNEEELPEWLSKLEKALPGSDGFAVGNKASLADVAIFKLLKDTFPNDVSAAYDSCPKVKAIVSGVEKNEGIKKWLAERPDTWV</sequence>